<evidence type="ECO:0008006" key="4">
    <source>
        <dbReference type="Google" id="ProtNLM"/>
    </source>
</evidence>
<feature type="compositionally biased region" description="Basic and acidic residues" evidence="1">
    <location>
        <begin position="10"/>
        <end position="21"/>
    </location>
</feature>
<comment type="caution">
    <text evidence="2">The sequence shown here is derived from an EMBL/GenBank/DDBJ whole genome shotgun (WGS) entry which is preliminary data.</text>
</comment>
<feature type="region of interest" description="Disordered" evidence="1">
    <location>
        <begin position="1"/>
        <end position="21"/>
    </location>
</feature>
<gene>
    <name evidence="2" type="ORF">D9R08_17105</name>
</gene>
<dbReference type="SUPFAM" id="SSF51905">
    <property type="entry name" value="FAD/NAD(P)-binding domain"/>
    <property type="match status" value="1"/>
</dbReference>
<evidence type="ECO:0000313" key="3">
    <source>
        <dbReference type="Proteomes" id="UP000281343"/>
    </source>
</evidence>
<keyword evidence="3" id="KW-1185">Reference proteome</keyword>
<dbReference type="InterPro" id="IPR050703">
    <property type="entry name" value="Flavin_MAO"/>
</dbReference>
<dbReference type="GO" id="GO:0016491">
    <property type="term" value="F:oxidoreductase activity"/>
    <property type="evidence" value="ECO:0007669"/>
    <property type="project" value="UniProtKB-ARBA"/>
</dbReference>
<dbReference type="Proteomes" id="UP000281343">
    <property type="component" value="Unassembled WGS sequence"/>
</dbReference>
<organism evidence="2 3">
    <name type="scientific">Rhodophyticola porphyridii</name>
    <dbReference type="NCBI Taxonomy" id="1852017"/>
    <lineage>
        <taxon>Bacteria</taxon>
        <taxon>Pseudomonadati</taxon>
        <taxon>Pseudomonadota</taxon>
        <taxon>Alphaproteobacteria</taxon>
        <taxon>Rhodobacterales</taxon>
        <taxon>Roseobacteraceae</taxon>
        <taxon>Rhodophyticola</taxon>
    </lineage>
</organism>
<accession>A0A3L9XW89</accession>
<dbReference type="Pfam" id="PF13450">
    <property type="entry name" value="NAD_binding_8"/>
    <property type="match status" value="1"/>
</dbReference>
<dbReference type="InterPro" id="IPR023375">
    <property type="entry name" value="ADC_dom_sf"/>
</dbReference>
<dbReference type="PANTHER" id="PTHR43563:SF1">
    <property type="entry name" value="AMINE OXIDASE [FLAVIN-CONTAINING] B"/>
    <property type="match status" value="1"/>
</dbReference>
<evidence type="ECO:0000313" key="2">
    <source>
        <dbReference type="EMBL" id="RMA40881.1"/>
    </source>
</evidence>
<dbReference type="SUPFAM" id="SSF160104">
    <property type="entry name" value="Acetoacetate decarboxylase-like"/>
    <property type="match status" value="1"/>
</dbReference>
<dbReference type="EMBL" id="RCNT01000010">
    <property type="protein sequence ID" value="RMA40881.1"/>
    <property type="molecule type" value="Genomic_DNA"/>
</dbReference>
<sequence length="1011" mass="111656">MSSAGSSFSRPERTGPQDFHENVSQGDIMQTEPQKIAIIGGGVGAVTAAYAITQLPDWQNRYEITFYQLGWRLGGKGASGRNAEEYQRIEEHGLHIWAGFYENGFRLMRDCYETLNRTGLRSPEAPLGTLEKAFKGLNHFLLADEVPQPDGTKALHPWRIDFYPNKEKPGTGGLLPTPFSYFRMLLEAVEGWLGGMLGDTQSELPARFQAEFRRRGLSMSARSPVHHLHAYARSLDDNAFDHTTGQSLHLAALARHAQDWHHDMLAAEGQSDEARRMGYLISLSLAFFRGTIDNGIFRAGFDAIDDWEISAWLLHYGASHDAVYSAVFRGCYDYVFGYPGGLTDDRSVGAGTAIRGLLRLAFTYKGSLFFKMQAGMGDTIFAPYYQVLKSRGVQFMFFNAATNLALSEDRNSIAAIDMVEQAQLVSGTYDPLVDVRDLPCWPSEPLWDQLKDGARLKASGIDFESEKDVPSGRGYRLERGRDFDLVIMGASLGSLHYLTRELAEASTRWKGMLDHVPTVATHAAQFWSTRTPEELGWNALVAKYNSGDQHDLQTVITSFAEPLDTWADMSDLLPREDWPENGPTSIAYFCSPAHDAGVDPGPFPDRVRAWADSDLTRMWPKARKAGKFDAAILFAKSAHTPEAKFEGQYFRENFYGSERYVLSVPNSVQYRLPPDGSGFENLYLAGDWTRCGINAGCVEAATISGLVAARGLTGAEIEVVGEGDLAPDAGPTDATKLASPYAQTAPWPLTPMFGTGQIDGWFSFHAVDAKALQAVLPKGMTLHPQALTPEGTHPVAILANQQVGVRASILPRFLGYTDYYEAIIAINYVQVDGHEGVFSYLPNLYLTNNWARLAGVWWYGYNKRMGQLNMGNSTYSVASPDGSPIWSGRYQQKDFARPLATSPEVGLVQSISEQIVVSEGKFSRWQFSSFDFNLTSAYVAGVSAEITVSDANLANIPAGRMTARPLRMDRGGTDNSTKLPGAFRIWTSWTLSNPLDSARIARLEAGRTRLP</sequence>
<dbReference type="Gene3D" id="2.40.400.10">
    <property type="entry name" value="Acetoacetate decarboxylase-like"/>
    <property type="match status" value="1"/>
</dbReference>
<dbReference type="InterPro" id="IPR036188">
    <property type="entry name" value="FAD/NAD-bd_sf"/>
</dbReference>
<dbReference type="PANTHER" id="PTHR43563">
    <property type="entry name" value="AMINE OXIDASE"/>
    <property type="match status" value="1"/>
</dbReference>
<evidence type="ECO:0000256" key="1">
    <source>
        <dbReference type="SAM" id="MobiDB-lite"/>
    </source>
</evidence>
<proteinExistence type="predicted"/>
<reference evidence="2 3" key="1">
    <citation type="submission" date="2018-10" db="EMBL/GenBank/DDBJ databases">
        <authorList>
            <person name="Jung H.S."/>
            <person name="Jeon C.O."/>
        </authorList>
    </citation>
    <scope>NUCLEOTIDE SEQUENCE [LARGE SCALE GENOMIC DNA]</scope>
    <source>
        <strain evidence="2 3">MA-7-27</strain>
    </source>
</reference>
<dbReference type="AlphaFoldDB" id="A0A3L9XW89"/>
<protein>
    <recommendedName>
        <fullName evidence="4">Amine oxidase domain-containing protein</fullName>
    </recommendedName>
</protein>
<name>A0A3L9XW89_9RHOB</name>